<dbReference type="Proteomes" id="UP001139000">
    <property type="component" value="Unassembled WGS sequence"/>
</dbReference>
<organism evidence="1 2">
    <name type="scientific">Dyadobacter chenwenxiniae</name>
    <dbReference type="NCBI Taxonomy" id="2906456"/>
    <lineage>
        <taxon>Bacteria</taxon>
        <taxon>Pseudomonadati</taxon>
        <taxon>Bacteroidota</taxon>
        <taxon>Cytophagia</taxon>
        <taxon>Cytophagales</taxon>
        <taxon>Spirosomataceae</taxon>
        <taxon>Dyadobacter</taxon>
    </lineage>
</organism>
<evidence type="ECO:0000313" key="1">
    <source>
        <dbReference type="EMBL" id="MCF0060662.1"/>
    </source>
</evidence>
<accession>A0A9X1PGA0</accession>
<dbReference type="RefSeq" id="WP_234653576.1">
    <property type="nucleotide sequence ID" value="NZ_CP094997.1"/>
</dbReference>
<reference evidence="1" key="1">
    <citation type="submission" date="2021-12" db="EMBL/GenBank/DDBJ databases">
        <title>Novel species in genus Dyadobacter.</title>
        <authorList>
            <person name="Ma C."/>
        </authorList>
    </citation>
    <scope>NUCLEOTIDE SEQUENCE</scope>
    <source>
        <strain evidence="1">LJ419</strain>
    </source>
</reference>
<dbReference type="EMBL" id="JAJTTC010000001">
    <property type="protein sequence ID" value="MCF0060662.1"/>
    <property type="molecule type" value="Genomic_DNA"/>
</dbReference>
<evidence type="ECO:0000313" key="2">
    <source>
        <dbReference type="Proteomes" id="UP001139000"/>
    </source>
</evidence>
<dbReference type="AlphaFoldDB" id="A0A9X1PGA0"/>
<protein>
    <submittedName>
        <fullName evidence="1">Uncharacterized protein</fullName>
    </submittedName>
</protein>
<sequence length="183" mass="20323">MKTAACIILLVLLLCNMLSLSLTILFFDSGYKNAKISIKGNVTQAIKIPLPSIPYAAPLELGDVENHLLRIADGFYNITRFVHENDTLFVTLTPDASAHQRFAELSHMVQQVHEFPAGTSESPRSKTIKLLNDLIKIYLPANADVLDGDMFLVDLIIENRYPCLNFKLLSSIHTPPYSPPEAA</sequence>
<gene>
    <name evidence="1" type="ORF">LXM26_04105</name>
</gene>
<comment type="caution">
    <text evidence="1">The sequence shown here is derived from an EMBL/GenBank/DDBJ whole genome shotgun (WGS) entry which is preliminary data.</text>
</comment>
<name>A0A9X1PGA0_9BACT</name>
<keyword evidence="2" id="KW-1185">Reference proteome</keyword>
<proteinExistence type="predicted"/>